<keyword evidence="3" id="KW-1185">Reference proteome</keyword>
<dbReference type="Proteomes" id="UP000298358">
    <property type="component" value="Unassembled WGS sequence"/>
</dbReference>
<protein>
    <recommendedName>
        <fullName evidence="4">GNAT family N-acetyltransferase</fullName>
    </recommendedName>
</protein>
<name>A0A4Y9FPU1_9MICO</name>
<evidence type="ECO:0008006" key="4">
    <source>
        <dbReference type="Google" id="ProtNLM"/>
    </source>
</evidence>
<dbReference type="EMBL" id="SPQB01000049">
    <property type="protein sequence ID" value="TFU31026.1"/>
    <property type="molecule type" value="Genomic_DNA"/>
</dbReference>
<accession>A0A4Y9FPU1</accession>
<comment type="caution">
    <text evidence="2">The sequence shown here is derived from an EMBL/GenBank/DDBJ whole genome shotgun (WGS) entry which is preliminary data.</text>
</comment>
<dbReference type="RefSeq" id="WP_135115401.1">
    <property type="nucleotide sequence ID" value="NZ_JADGLL010000049.1"/>
</dbReference>
<sequence>MIAVEIVPVALPDSIDAHDARDFLDYVTIAGTVTREQSGSSALAQDPAEVLARLRETSSATWVPLLARIAGRAAGAAQLMAPADGSVLANLSVFVPRRDTGILEAMLIKAAEDQARSRWRTALRAVSLHRPDPEGDAIPAASEDESVPRDPQARAWAESGYTLERVTRHAVEHHDLEYLAAEWRKALTV</sequence>
<evidence type="ECO:0000313" key="3">
    <source>
        <dbReference type="Proteomes" id="UP000298358"/>
    </source>
</evidence>
<gene>
    <name evidence="2" type="ORF">E4U02_13820</name>
</gene>
<reference evidence="2 3" key="1">
    <citation type="submission" date="2019-03" db="EMBL/GenBank/DDBJ databases">
        <title>Diversity of the mouse oral microbiome.</title>
        <authorList>
            <person name="Joseph S."/>
            <person name="Aduse-Opoku J."/>
            <person name="Curtis M."/>
            <person name="Wade W."/>
            <person name="Hashim A."/>
        </authorList>
    </citation>
    <scope>NUCLEOTIDE SEQUENCE [LARGE SCALE GENOMIC DNA]</scope>
    <source>
        <strain evidence="2 3">P1012</strain>
    </source>
</reference>
<dbReference type="OrthoDB" id="4119890at2"/>
<evidence type="ECO:0000256" key="1">
    <source>
        <dbReference type="SAM" id="MobiDB-lite"/>
    </source>
</evidence>
<proteinExistence type="predicted"/>
<feature type="region of interest" description="Disordered" evidence="1">
    <location>
        <begin position="130"/>
        <end position="153"/>
    </location>
</feature>
<evidence type="ECO:0000313" key="2">
    <source>
        <dbReference type="EMBL" id="TFU31026.1"/>
    </source>
</evidence>
<dbReference type="AlphaFoldDB" id="A0A4Y9FPU1"/>
<organism evidence="2 3">
    <name type="scientific">Microbacterium paludicola</name>
    <dbReference type="NCBI Taxonomy" id="300019"/>
    <lineage>
        <taxon>Bacteria</taxon>
        <taxon>Bacillati</taxon>
        <taxon>Actinomycetota</taxon>
        <taxon>Actinomycetes</taxon>
        <taxon>Micrococcales</taxon>
        <taxon>Microbacteriaceae</taxon>
        <taxon>Microbacterium</taxon>
    </lineage>
</organism>